<dbReference type="RefSeq" id="WP_216032462.1">
    <property type="nucleotide sequence ID" value="NZ_JAHKNG010000007.1"/>
</dbReference>
<name>A0ABS6AGD7_9RHOB</name>
<dbReference type="EMBL" id="JAHKNG010000007">
    <property type="protein sequence ID" value="MBU3029657.1"/>
    <property type="molecule type" value="Genomic_DNA"/>
</dbReference>
<evidence type="ECO:0000313" key="1">
    <source>
        <dbReference type="EMBL" id="MBU3029657.1"/>
    </source>
</evidence>
<accession>A0ABS6AGD7</accession>
<sequence>MREIGMVIRERAKLDHGATLPQAASCFHGPEADGTAPTAERGEVLLASIEFDRRQLAATTLDGRIGHYSVIKRSCRDIVGAPFCDLRLRSRFLIC</sequence>
<organism evidence="1 2">
    <name type="scientific">Paracoccus marinaquae</name>
    <dbReference type="NCBI Taxonomy" id="2841926"/>
    <lineage>
        <taxon>Bacteria</taxon>
        <taxon>Pseudomonadati</taxon>
        <taxon>Pseudomonadota</taxon>
        <taxon>Alphaproteobacteria</taxon>
        <taxon>Rhodobacterales</taxon>
        <taxon>Paracoccaceae</taxon>
        <taxon>Paracoccus</taxon>
    </lineage>
</organism>
<reference evidence="1" key="1">
    <citation type="submission" date="2021-06" db="EMBL/GenBank/DDBJ databases">
        <title>Paracoccus bacterium XHP0099 sp. nov., isolated from the surface waters of the Yellow Sea.</title>
        <authorList>
            <person name="Xue H."/>
            <person name="Zhang D."/>
        </authorList>
    </citation>
    <scope>NUCLEOTIDE SEQUENCE</scope>
    <source>
        <strain evidence="1">XHP0099</strain>
    </source>
</reference>
<proteinExistence type="predicted"/>
<gene>
    <name evidence="1" type="ORF">KNW02_05905</name>
</gene>
<protein>
    <submittedName>
        <fullName evidence="1">Uncharacterized protein</fullName>
    </submittedName>
</protein>
<dbReference type="Proteomes" id="UP001166191">
    <property type="component" value="Unassembled WGS sequence"/>
</dbReference>
<keyword evidence="2" id="KW-1185">Reference proteome</keyword>
<comment type="caution">
    <text evidence="1">The sequence shown here is derived from an EMBL/GenBank/DDBJ whole genome shotgun (WGS) entry which is preliminary data.</text>
</comment>
<evidence type="ECO:0000313" key="2">
    <source>
        <dbReference type="Proteomes" id="UP001166191"/>
    </source>
</evidence>